<dbReference type="HOGENOM" id="CLU_056776_3_3_4"/>
<dbReference type="Gene3D" id="3.30.428.10">
    <property type="entry name" value="HIT-like"/>
    <property type="match status" value="1"/>
</dbReference>
<dbReference type="InterPro" id="IPR001310">
    <property type="entry name" value="Histidine_triad_HIT"/>
</dbReference>
<dbReference type="PRINTS" id="PR00332">
    <property type="entry name" value="HISTRIAD"/>
</dbReference>
<protein>
    <submittedName>
        <fullName evidence="5">Histidine triad domain protein</fullName>
    </submittedName>
</protein>
<reference evidence="5 6" key="1">
    <citation type="submission" date="2009-01" db="EMBL/GenBank/DDBJ databases">
        <authorList>
            <person name="Fulton L."/>
            <person name="Clifton S."/>
            <person name="Chinwalla A.T."/>
            <person name="Mitreva M."/>
            <person name="Sodergren E."/>
            <person name="Weinstock G."/>
            <person name="Clifton S."/>
            <person name="Dooling D.J."/>
            <person name="Fulton B."/>
            <person name="Minx P."/>
            <person name="Pepin K.H."/>
            <person name="Johnson M."/>
            <person name="Bhonagiri V."/>
            <person name="Nash W.E."/>
            <person name="Mardis E.R."/>
            <person name="Wilson R.K."/>
        </authorList>
    </citation>
    <scope>NUCLEOTIDE SEQUENCE [LARGE SCALE GENOMIC DNA]</scope>
    <source>
        <strain evidence="5 6">ATCC 23834</strain>
    </source>
</reference>
<evidence type="ECO:0000256" key="1">
    <source>
        <dbReference type="PIRSR" id="PIRSR601310-1"/>
    </source>
</evidence>
<dbReference type="EMBL" id="ACEA01000014">
    <property type="protein sequence ID" value="EEG24664.1"/>
    <property type="molecule type" value="Genomic_DNA"/>
</dbReference>
<organism evidence="5 6">
    <name type="scientific">Eikenella corrodens ATCC 23834</name>
    <dbReference type="NCBI Taxonomy" id="546274"/>
    <lineage>
        <taxon>Bacteria</taxon>
        <taxon>Pseudomonadati</taxon>
        <taxon>Pseudomonadota</taxon>
        <taxon>Betaproteobacteria</taxon>
        <taxon>Neisseriales</taxon>
        <taxon>Neisseriaceae</taxon>
        <taxon>Eikenella</taxon>
    </lineage>
</organism>
<feature type="active site" description="Tele-AMP-histidine intermediate" evidence="1">
    <location>
        <position position="140"/>
    </location>
</feature>
<dbReference type="eggNOG" id="COG0537">
    <property type="taxonomic scope" value="Bacteria"/>
</dbReference>
<evidence type="ECO:0000256" key="2">
    <source>
        <dbReference type="PIRSR" id="PIRSR601310-3"/>
    </source>
</evidence>
<evidence type="ECO:0000259" key="4">
    <source>
        <dbReference type="PROSITE" id="PS51084"/>
    </source>
</evidence>
<dbReference type="Proteomes" id="UP000005837">
    <property type="component" value="Unassembled WGS sequence"/>
</dbReference>
<evidence type="ECO:0000313" key="5">
    <source>
        <dbReference type="EMBL" id="EEG24664.1"/>
    </source>
</evidence>
<dbReference type="GO" id="GO:0003824">
    <property type="term" value="F:catalytic activity"/>
    <property type="evidence" value="ECO:0007669"/>
    <property type="project" value="InterPro"/>
</dbReference>
<comment type="caution">
    <text evidence="5">The sequence shown here is derived from an EMBL/GenBank/DDBJ whole genome shotgun (WGS) entry which is preliminary data.</text>
</comment>
<gene>
    <name evidence="5" type="ORF">EIKCOROL_00665</name>
</gene>
<dbReference type="AlphaFoldDB" id="C0DTI6"/>
<dbReference type="SUPFAM" id="SSF54197">
    <property type="entry name" value="HIT-like"/>
    <property type="match status" value="1"/>
</dbReference>
<feature type="short sequence motif" description="Histidine triad motif" evidence="2 3">
    <location>
        <begin position="138"/>
        <end position="142"/>
    </location>
</feature>
<name>C0DTI6_EIKCO</name>
<dbReference type="PANTHER" id="PTHR46648:SF1">
    <property type="entry name" value="ADENOSINE 5'-MONOPHOSPHORAMIDASE HNT1"/>
    <property type="match status" value="1"/>
</dbReference>
<evidence type="ECO:0000256" key="3">
    <source>
        <dbReference type="PROSITE-ProRule" id="PRU00464"/>
    </source>
</evidence>
<dbReference type="GO" id="GO:0009117">
    <property type="term" value="P:nucleotide metabolic process"/>
    <property type="evidence" value="ECO:0007669"/>
    <property type="project" value="TreeGrafter"/>
</dbReference>
<feature type="domain" description="HIT" evidence="4">
    <location>
        <begin position="46"/>
        <end position="153"/>
    </location>
</feature>
<dbReference type="PANTHER" id="PTHR46648">
    <property type="entry name" value="HIT FAMILY PROTEIN 1"/>
    <property type="match status" value="1"/>
</dbReference>
<accession>C0DTI6</accession>
<sequence>MSFQVALGLEANCLTGYLKNISRNVAEKFLLTIKENDMSAYDSNNIFAKILRGEIPNHTVYEDEKVLAFLDVMPQARGHVLIVPKTQALELSDLPLEYAQAVFATAKKIIAAQRKVLQRHGIVQMQLNGQEAGQSVFHYHMHLIPGHLHELGEHEDKMADHAELAALAAKLREAIA</sequence>
<evidence type="ECO:0000313" key="6">
    <source>
        <dbReference type="Proteomes" id="UP000005837"/>
    </source>
</evidence>
<dbReference type="Pfam" id="PF01230">
    <property type="entry name" value="HIT"/>
    <property type="match status" value="1"/>
</dbReference>
<dbReference type="InterPro" id="IPR036265">
    <property type="entry name" value="HIT-like_sf"/>
</dbReference>
<dbReference type="InterPro" id="IPR011146">
    <property type="entry name" value="HIT-like"/>
</dbReference>
<dbReference type="PROSITE" id="PS51084">
    <property type="entry name" value="HIT_2"/>
    <property type="match status" value="1"/>
</dbReference>
<proteinExistence type="predicted"/>